<name>A0A921YTF8_MANSE</name>
<evidence type="ECO:0000313" key="2">
    <source>
        <dbReference type="EMBL" id="KAG6445242.1"/>
    </source>
</evidence>
<dbReference type="AlphaFoldDB" id="A0A921YTF8"/>
<reference evidence="2" key="1">
    <citation type="journal article" date="2016" name="Insect Biochem. Mol. Biol.">
        <title>Multifaceted biological insights from a draft genome sequence of the tobacco hornworm moth, Manduca sexta.</title>
        <authorList>
            <person name="Kanost M.R."/>
            <person name="Arrese E.L."/>
            <person name="Cao X."/>
            <person name="Chen Y.R."/>
            <person name="Chellapilla S."/>
            <person name="Goldsmith M.R."/>
            <person name="Grosse-Wilde E."/>
            <person name="Heckel D.G."/>
            <person name="Herndon N."/>
            <person name="Jiang H."/>
            <person name="Papanicolaou A."/>
            <person name="Qu J."/>
            <person name="Soulages J.L."/>
            <person name="Vogel H."/>
            <person name="Walters J."/>
            <person name="Waterhouse R.M."/>
            <person name="Ahn S.J."/>
            <person name="Almeida F.C."/>
            <person name="An C."/>
            <person name="Aqrawi P."/>
            <person name="Bretschneider A."/>
            <person name="Bryant W.B."/>
            <person name="Bucks S."/>
            <person name="Chao H."/>
            <person name="Chevignon G."/>
            <person name="Christen J.M."/>
            <person name="Clarke D.F."/>
            <person name="Dittmer N.T."/>
            <person name="Ferguson L.C.F."/>
            <person name="Garavelou S."/>
            <person name="Gordon K.H.J."/>
            <person name="Gunaratna R.T."/>
            <person name="Han Y."/>
            <person name="Hauser F."/>
            <person name="He Y."/>
            <person name="Heidel-Fischer H."/>
            <person name="Hirsh A."/>
            <person name="Hu Y."/>
            <person name="Jiang H."/>
            <person name="Kalra D."/>
            <person name="Klinner C."/>
            <person name="Konig C."/>
            <person name="Kovar C."/>
            <person name="Kroll A.R."/>
            <person name="Kuwar S.S."/>
            <person name="Lee S.L."/>
            <person name="Lehman R."/>
            <person name="Li K."/>
            <person name="Li Z."/>
            <person name="Liang H."/>
            <person name="Lovelace S."/>
            <person name="Lu Z."/>
            <person name="Mansfield J.H."/>
            <person name="McCulloch K.J."/>
            <person name="Mathew T."/>
            <person name="Morton B."/>
            <person name="Muzny D.M."/>
            <person name="Neunemann D."/>
            <person name="Ongeri F."/>
            <person name="Pauchet Y."/>
            <person name="Pu L.L."/>
            <person name="Pyrousis I."/>
            <person name="Rao X.J."/>
            <person name="Redding A."/>
            <person name="Roesel C."/>
            <person name="Sanchez-Gracia A."/>
            <person name="Schaack S."/>
            <person name="Shukla A."/>
            <person name="Tetreau G."/>
            <person name="Wang Y."/>
            <person name="Xiong G.H."/>
            <person name="Traut W."/>
            <person name="Walsh T.K."/>
            <person name="Worley K.C."/>
            <person name="Wu D."/>
            <person name="Wu W."/>
            <person name="Wu Y.Q."/>
            <person name="Zhang X."/>
            <person name="Zou Z."/>
            <person name="Zucker H."/>
            <person name="Briscoe A.D."/>
            <person name="Burmester T."/>
            <person name="Clem R.J."/>
            <person name="Feyereisen R."/>
            <person name="Grimmelikhuijzen C.J.P."/>
            <person name="Hamodrakas S.J."/>
            <person name="Hansson B.S."/>
            <person name="Huguet E."/>
            <person name="Jermiin L.S."/>
            <person name="Lan Q."/>
            <person name="Lehman H.K."/>
            <person name="Lorenzen M."/>
            <person name="Merzendorfer H."/>
            <person name="Michalopoulos I."/>
            <person name="Morton D.B."/>
            <person name="Muthukrishnan S."/>
            <person name="Oakeshott J.G."/>
            <person name="Palmer W."/>
            <person name="Park Y."/>
            <person name="Passarelli A.L."/>
            <person name="Rozas J."/>
            <person name="Schwartz L.M."/>
            <person name="Smith W."/>
            <person name="Southgate A."/>
            <person name="Vilcinskas A."/>
            <person name="Vogt R."/>
            <person name="Wang P."/>
            <person name="Werren J."/>
            <person name="Yu X.Q."/>
            <person name="Zhou J.J."/>
            <person name="Brown S.J."/>
            <person name="Scherer S.E."/>
            <person name="Richards S."/>
            <person name="Blissard G.W."/>
        </authorList>
    </citation>
    <scope>NUCLEOTIDE SEQUENCE</scope>
</reference>
<comment type="caution">
    <text evidence="2">The sequence shown here is derived from an EMBL/GenBank/DDBJ whole genome shotgun (WGS) entry which is preliminary data.</text>
</comment>
<feature type="compositionally biased region" description="Basic residues" evidence="1">
    <location>
        <begin position="20"/>
        <end position="33"/>
    </location>
</feature>
<protein>
    <submittedName>
        <fullName evidence="2">Uncharacterized protein</fullName>
    </submittedName>
</protein>
<reference evidence="2" key="2">
    <citation type="submission" date="2020-12" db="EMBL/GenBank/DDBJ databases">
        <authorList>
            <person name="Kanost M."/>
        </authorList>
    </citation>
    <scope>NUCLEOTIDE SEQUENCE</scope>
</reference>
<gene>
    <name evidence="2" type="ORF">O3G_MSEX003829</name>
</gene>
<dbReference type="EMBL" id="JH668318">
    <property type="protein sequence ID" value="KAG6445242.1"/>
    <property type="molecule type" value="Genomic_DNA"/>
</dbReference>
<proteinExistence type="predicted"/>
<keyword evidence="3" id="KW-1185">Reference proteome</keyword>
<accession>A0A921YTF8</accession>
<sequence length="340" mass="39464">MALMSSEENNENIQSTKNSSRTKYKQSEKKKQKLKKKLKLTGNVISSNYERDGQYNLQTHESHISNMLSTYQFYSNYVYPVIAEWSPVIPVQNPVYSIHLPLVVNPVQVVTTYPYIGVVPSAVPSPVTPIKEIVHNLEPLLCYDELHKEENRHEPYFSLQYDEHCLDNYKQIAEVDDFTTYSREINERVQEVEEITYHNNKVGDPLEFYLTLPKELFPPARTLSVDPNPIIDEFCKIPNIQKHAPWILDLEFGVPNLPITRPIPTYNVKLNSVNCKNTPDAIHPGFESCGKDFKDVFLFYYDCVISTWYRGYIILNNDRSVENFQSWLLLPAQVLGMCWS</sequence>
<organism evidence="2 3">
    <name type="scientific">Manduca sexta</name>
    <name type="common">Tobacco hawkmoth</name>
    <name type="synonym">Tobacco hornworm</name>
    <dbReference type="NCBI Taxonomy" id="7130"/>
    <lineage>
        <taxon>Eukaryota</taxon>
        <taxon>Metazoa</taxon>
        <taxon>Ecdysozoa</taxon>
        <taxon>Arthropoda</taxon>
        <taxon>Hexapoda</taxon>
        <taxon>Insecta</taxon>
        <taxon>Pterygota</taxon>
        <taxon>Neoptera</taxon>
        <taxon>Endopterygota</taxon>
        <taxon>Lepidoptera</taxon>
        <taxon>Glossata</taxon>
        <taxon>Ditrysia</taxon>
        <taxon>Bombycoidea</taxon>
        <taxon>Sphingidae</taxon>
        <taxon>Sphinginae</taxon>
        <taxon>Sphingini</taxon>
        <taxon>Manduca</taxon>
    </lineage>
</organism>
<feature type="region of interest" description="Disordered" evidence="1">
    <location>
        <begin position="1"/>
        <end position="33"/>
    </location>
</feature>
<evidence type="ECO:0000256" key="1">
    <source>
        <dbReference type="SAM" id="MobiDB-lite"/>
    </source>
</evidence>
<dbReference type="Proteomes" id="UP000791440">
    <property type="component" value="Unassembled WGS sequence"/>
</dbReference>
<evidence type="ECO:0000313" key="3">
    <source>
        <dbReference type="Proteomes" id="UP000791440"/>
    </source>
</evidence>